<protein>
    <submittedName>
        <fullName evidence="1">Uncharacterized protein</fullName>
    </submittedName>
</protein>
<gene>
    <name evidence="1" type="ORF">TVY486_0302370</name>
</gene>
<name>G0TSX1_TRYVY</name>
<dbReference type="EMBL" id="HE573019">
    <property type="protein sequence ID" value="CCC47050.1"/>
    <property type="molecule type" value="Genomic_DNA"/>
</dbReference>
<dbReference type="VEuPathDB" id="TriTrypDB:TvY486_0302370"/>
<evidence type="ECO:0000313" key="1">
    <source>
        <dbReference type="EMBL" id="CCC47050.1"/>
    </source>
</evidence>
<organism evidence="1">
    <name type="scientific">Trypanosoma vivax (strain Y486)</name>
    <dbReference type="NCBI Taxonomy" id="1055687"/>
    <lineage>
        <taxon>Eukaryota</taxon>
        <taxon>Discoba</taxon>
        <taxon>Euglenozoa</taxon>
        <taxon>Kinetoplastea</taxon>
        <taxon>Metakinetoplastina</taxon>
        <taxon>Trypanosomatida</taxon>
        <taxon>Trypanosomatidae</taxon>
        <taxon>Trypanosoma</taxon>
        <taxon>Duttonella</taxon>
    </lineage>
</organism>
<sequence>MRLLRRLQQRIRARYELARARQFFRGISDHELIGRYCGLALIPFTICICTGHMNTYATNRVQNELARRGK</sequence>
<dbReference type="AlphaFoldDB" id="G0TSX1"/>
<accession>G0TSX1</accession>
<proteinExistence type="predicted"/>
<reference evidence="1" key="1">
    <citation type="journal article" date="2012" name="Proc. Natl. Acad. Sci. U.S.A.">
        <title>Antigenic diversity is generated by distinct evolutionary mechanisms in African trypanosome species.</title>
        <authorList>
            <person name="Jackson A.P."/>
            <person name="Berry A."/>
            <person name="Aslett M."/>
            <person name="Allison H.C."/>
            <person name="Burton P."/>
            <person name="Vavrova-Anderson J."/>
            <person name="Brown R."/>
            <person name="Browne H."/>
            <person name="Corton N."/>
            <person name="Hauser H."/>
            <person name="Gamble J."/>
            <person name="Gilderthorp R."/>
            <person name="Marcello L."/>
            <person name="McQuillan J."/>
            <person name="Otto T.D."/>
            <person name="Quail M.A."/>
            <person name="Sanders M.J."/>
            <person name="van Tonder A."/>
            <person name="Ginger M.L."/>
            <person name="Field M.C."/>
            <person name="Barry J.D."/>
            <person name="Hertz-Fowler C."/>
            <person name="Berriman M."/>
        </authorList>
    </citation>
    <scope>NUCLEOTIDE SEQUENCE</scope>
    <source>
        <strain evidence="1">Y486</strain>
    </source>
</reference>